<dbReference type="Gene3D" id="3.80.10.10">
    <property type="entry name" value="Ribonuclease Inhibitor"/>
    <property type="match status" value="2"/>
</dbReference>
<name>A0ABP1AMH2_9BRYO</name>
<evidence type="ECO:0000256" key="2">
    <source>
        <dbReference type="SAM" id="Phobius"/>
    </source>
</evidence>
<organism evidence="3 4">
    <name type="scientific">Sphagnum jensenii</name>
    <dbReference type="NCBI Taxonomy" id="128206"/>
    <lineage>
        <taxon>Eukaryota</taxon>
        <taxon>Viridiplantae</taxon>
        <taxon>Streptophyta</taxon>
        <taxon>Embryophyta</taxon>
        <taxon>Bryophyta</taxon>
        <taxon>Sphagnophytina</taxon>
        <taxon>Sphagnopsida</taxon>
        <taxon>Sphagnales</taxon>
        <taxon>Sphagnaceae</taxon>
        <taxon>Sphagnum</taxon>
    </lineage>
</organism>
<sequence>MEPDDSAETASSQVSKQNETKQDETLVLSSAAGKHSSYSNVILSQIMSSMEPSVQLPVGSLESMDRELGRMRTDLKFLQQLPVLSPEPMDRAFQLGQEDSEIPKLLFEQGKGDSEPPEVCLDLHAYDPNATEDLTIREFCLWHIYASKTGSPSLITRDADELVSYLNGTSLIETLQWTSLVRRVPHEERNTIEAVLDAIGKCQSLRKLQIFGQQFRIEEVERLCQSLLSNQVEDLTLGRHEDLDIFDPDPWFEGTQTLSKMVAMNHNLKHLSFDGMHVHTYAHFGSMLARNSTLESLSFGGWPFNLFEVEELLQPLTGDGENLPLNTTLKRLTIPGYATEAIVAMLATNNSLTHLTLHSMRITQLSSSDVCMIVRSLKTNKTFQKLTIMGHILHDYDPCDSNDLENDDPWVRQKLEIDDPWVRHKLESDDPFVRHKLEIDDPWGVQGRDDVFAGIMDLLQVNPWLKDIDIRVLDKAQRQAIKAQLATNLEIVEKMDDFKTSQQIPIEGEVSQRMQEVDLFTNLEASVANLKESSSLTTSSSIVVQEADDISLDIGEETNMAPTLAFSSTNINPMLVQWVQQAFNLITKSLKIVPLLEVHQPLEDGTSLHEKLINVKQRLENASKKNPQGIIVATEIQPHQERIKFLFAYAQGMASTVGVGLDYAVVFWTRTNEILVEGIKEEEWLQLWTEAFTKGSSWHESIITYMPKCDAAGIVTIDFECDQMLKDIDSDVTLNVLEMMIVLVKMEKIMMAVKKIMVVTTIEGVVLLVVTIAGANY</sequence>
<evidence type="ECO:0000256" key="1">
    <source>
        <dbReference type="SAM" id="MobiDB-lite"/>
    </source>
</evidence>
<feature type="region of interest" description="Disordered" evidence="1">
    <location>
        <begin position="1"/>
        <end position="32"/>
    </location>
</feature>
<dbReference type="InterPro" id="IPR032675">
    <property type="entry name" value="LRR_dom_sf"/>
</dbReference>
<accession>A0ABP1AMH2</accession>
<dbReference type="Proteomes" id="UP001497522">
    <property type="component" value="Chromosome 13"/>
</dbReference>
<feature type="transmembrane region" description="Helical" evidence="2">
    <location>
        <begin position="646"/>
        <end position="668"/>
    </location>
</feature>
<feature type="transmembrane region" description="Helical" evidence="2">
    <location>
        <begin position="756"/>
        <end position="775"/>
    </location>
</feature>
<dbReference type="SUPFAM" id="SSF52047">
    <property type="entry name" value="RNI-like"/>
    <property type="match status" value="1"/>
</dbReference>
<protein>
    <submittedName>
        <fullName evidence="3">Uncharacterized protein</fullName>
    </submittedName>
</protein>
<dbReference type="EMBL" id="OZ023714">
    <property type="protein sequence ID" value="CAK9863580.1"/>
    <property type="molecule type" value="Genomic_DNA"/>
</dbReference>
<keyword evidence="2" id="KW-1133">Transmembrane helix</keyword>
<dbReference type="PANTHER" id="PTHR47679:SF1">
    <property type="entry name" value="PROTEIN TORNADO 1"/>
    <property type="match status" value="1"/>
</dbReference>
<gene>
    <name evidence="3" type="ORF">CSSPJE1EN2_LOCUS6575</name>
</gene>
<keyword evidence="2" id="KW-0472">Membrane</keyword>
<keyword evidence="4" id="KW-1185">Reference proteome</keyword>
<dbReference type="PANTHER" id="PTHR47679">
    <property type="entry name" value="PROTEIN TORNADO 1"/>
    <property type="match status" value="1"/>
</dbReference>
<keyword evidence="2" id="KW-0812">Transmembrane</keyword>
<feature type="compositionally biased region" description="Polar residues" evidence="1">
    <location>
        <begin position="8"/>
        <end position="17"/>
    </location>
</feature>
<proteinExistence type="predicted"/>
<reference evidence="3" key="1">
    <citation type="submission" date="2024-03" db="EMBL/GenBank/DDBJ databases">
        <authorList>
            <consortium name="ELIXIR-Norway"/>
            <consortium name="Elixir Norway"/>
        </authorList>
    </citation>
    <scope>NUCLEOTIDE SEQUENCE</scope>
</reference>
<evidence type="ECO:0000313" key="3">
    <source>
        <dbReference type="EMBL" id="CAK9863580.1"/>
    </source>
</evidence>
<evidence type="ECO:0000313" key="4">
    <source>
        <dbReference type="Proteomes" id="UP001497522"/>
    </source>
</evidence>